<dbReference type="Pfam" id="PF02253">
    <property type="entry name" value="PLA1"/>
    <property type="match status" value="1"/>
</dbReference>
<keyword evidence="21" id="KW-0046">Antibiotic resistance</keyword>
<keyword evidence="16" id="KW-0442">Lipid degradation</keyword>
<comment type="catalytic activity">
    <reaction evidence="3">
        <text>a 1,2-diacyl-sn-glycero-3-phosphocholine + H2O = a 1-acyl-sn-glycero-3-phosphocholine + a fatty acid + H(+)</text>
        <dbReference type="Rhea" id="RHEA:15801"/>
        <dbReference type="ChEBI" id="CHEBI:15377"/>
        <dbReference type="ChEBI" id="CHEBI:15378"/>
        <dbReference type="ChEBI" id="CHEBI:28868"/>
        <dbReference type="ChEBI" id="CHEBI:57643"/>
        <dbReference type="ChEBI" id="CHEBI:58168"/>
        <dbReference type="EC" id="3.1.1.4"/>
    </reaction>
</comment>
<dbReference type="GO" id="GO:0008800">
    <property type="term" value="F:beta-lactamase activity"/>
    <property type="evidence" value="ECO:0007669"/>
    <property type="project" value="UniProtKB-EC"/>
</dbReference>
<dbReference type="GO" id="GO:0008970">
    <property type="term" value="F:phospholipase A1 activity"/>
    <property type="evidence" value="ECO:0007669"/>
    <property type="project" value="UniProtKB-EC"/>
</dbReference>
<protein>
    <recommendedName>
        <fullName evidence="22">Phosphatidylcholine 1-acylhydrolase</fullName>
        <ecNumber evidence="8">3.1.1.32</ecNumber>
        <ecNumber evidence="9">3.1.1.4</ecNumber>
        <ecNumber evidence="7">3.5.2.6</ecNumber>
    </recommendedName>
</protein>
<dbReference type="RefSeq" id="WP_013449921.1">
    <property type="nucleotide sequence ID" value="NC_014754.1"/>
</dbReference>
<dbReference type="Pfam" id="PF08238">
    <property type="entry name" value="Sel1"/>
    <property type="match status" value="2"/>
</dbReference>
<evidence type="ECO:0000256" key="23">
    <source>
        <dbReference type="PIRSR" id="PIRSR603187-1"/>
    </source>
</evidence>
<feature type="binding site" description="in dimeric form" evidence="24">
    <location>
        <position position="261"/>
    </location>
    <ligand>
        <name>Ca(2+)</name>
        <dbReference type="ChEBI" id="CHEBI:29108"/>
        <label>1</label>
    </ligand>
</feature>
<dbReference type="GO" id="GO:0016042">
    <property type="term" value="P:lipid catabolic process"/>
    <property type="evidence" value="ECO:0007669"/>
    <property type="project" value="UniProtKB-KW"/>
</dbReference>
<dbReference type="PANTHER" id="PTHR40457">
    <property type="entry name" value="PHOSPHOLIPASE A1"/>
    <property type="match status" value="1"/>
</dbReference>
<evidence type="ECO:0000256" key="5">
    <source>
        <dbReference type="ARBA" id="ARBA00010525"/>
    </source>
</evidence>
<evidence type="ECO:0000256" key="16">
    <source>
        <dbReference type="ARBA" id="ARBA00022963"/>
    </source>
</evidence>
<dbReference type="PRINTS" id="PR01486">
    <property type="entry name" value="PHPHLIPASEA1"/>
</dbReference>
<keyword evidence="20" id="KW-0998">Cell outer membrane</keyword>
<comment type="cofactor">
    <cofactor evidence="24">
        <name>Ca(2+)</name>
        <dbReference type="ChEBI" id="CHEBI:29108"/>
    </cofactor>
    <text evidence="24">Binds 1 Ca(2+) ion per monomer.</text>
</comment>
<dbReference type="SMART" id="SM00671">
    <property type="entry name" value="SEL1"/>
    <property type="match status" value="2"/>
</dbReference>
<organism evidence="25 26">
    <name type="scientific">Sulfuricurvum kujiense (strain ATCC BAA-921 / DSM 16994 / JCM 11577 / YK-1)</name>
    <dbReference type="NCBI Taxonomy" id="709032"/>
    <lineage>
        <taxon>Bacteria</taxon>
        <taxon>Pseudomonadati</taxon>
        <taxon>Campylobacterota</taxon>
        <taxon>Epsilonproteobacteria</taxon>
        <taxon>Campylobacterales</taxon>
        <taxon>Sulfurimonadaceae</taxon>
        <taxon>Sulfuricurvum</taxon>
    </lineage>
</organism>
<keyword evidence="14 25" id="KW-0378">Hydrolase</keyword>
<evidence type="ECO:0000313" key="26">
    <source>
        <dbReference type="Proteomes" id="UP000008721"/>
    </source>
</evidence>
<comment type="subunit">
    <text evidence="6">Homodimer; dimerization is reversible, and the dimeric form is the active one.</text>
</comment>
<dbReference type="eggNOG" id="COG2829">
    <property type="taxonomic scope" value="Bacteria"/>
</dbReference>
<evidence type="ECO:0000313" key="25">
    <source>
        <dbReference type="EMBL" id="ADR35309.1"/>
    </source>
</evidence>
<evidence type="ECO:0000256" key="18">
    <source>
        <dbReference type="ARBA" id="ARBA00023136"/>
    </source>
</evidence>
<dbReference type="eggNOG" id="COG0790">
    <property type="taxonomic scope" value="Bacteria"/>
</dbReference>
<evidence type="ECO:0000256" key="12">
    <source>
        <dbReference type="ARBA" id="ARBA00022723"/>
    </source>
</evidence>
<keyword evidence="13" id="KW-0732">Signal</keyword>
<dbReference type="Gene3D" id="1.25.40.10">
    <property type="entry name" value="Tetratricopeptide repeat domain"/>
    <property type="match status" value="1"/>
</dbReference>
<dbReference type="InterPro" id="IPR036541">
    <property type="entry name" value="PLipase_A1_sf"/>
</dbReference>
<evidence type="ECO:0000256" key="2">
    <source>
        <dbReference type="ARBA" id="ARBA00001526"/>
    </source>
</evidence>
<dbReference type="EC" id="3.1.1.32" evidence="8"/>
<keyword evidence="12 24" id="KW-0479">Metal-binding</keyword>
<evidence type="ECO:0000256" key="20">
    <source>
        <dbReference type="ARBA" id="ARBA00023237"/>
    </source>
</evidence>
<evidence type="ECO:0000256" key="19">
    <source>
        <dbReference type="ARBA" id="ARBA00023157"/>
    </source>
</evidence>
<evidence type="ECO:0000256" key="22">
    <source>
        <dbReference type="ARBA" id="ARBA00032375"/>
    </source>
</evidence>
<proteinExistence type="inferred from homology"/>
<evidence type="ECO:0000256" key="10">
    <source>
        <dbReference type="ARBA" id="ARBA00022452"/>
    </source>
</evidence>
<dbReference type="Gene3D" id="2.40.230.10">
    <property type="entry name" value="Phospholipase A1"/>
    <property type="match status" value="1"/>
</dbReference>
<dbReference type="EMBL" id="CP002356">
    <property type="protein sequence ID" value="ADR35309.1"/>
    <property type="molecule type" value="Genomic_DNA"/>
</dbReference>
<comment type="similarity">
    <text evidence="5">Belongs to the phospholipase A1 family.</text>
</comment>
<evidence type="ECO:0000256" key="14">
    <source>
        <dbReference type="ARBA" id="ARBA00022801"/>
    </source>
</evidence>
<evidence type="ECO:0000256" key="13">
    <source>
        <dbReference type="ARBA" id="ARBA00022729"/>
    </source>
</evidence>
<evidence type="ECO:0000256" key="24">
    <source>
        <dbReference type="PIRSR" id="PIRSR603187-2"/>
    </source>
</evidence>
<feature type="binding site" description="in dimeric form" evidence="24">
    <location>
        <position position="214"/>
    </location>
    <ligand>
        <name>Ca(2+)</name>
        <dbReference type="ChEBI" id="CHEBI:29108"/>
        <label>1</label>
    </ligand>
</feature>
<comment type="catalytic activity">
    <reaction evidence="2">
        <text>a beta-lactam + H2O = a substituted beta-amino acid</text>
        <dbReference type="Rhea" id="RHEA:20401"/>
        <dbReference type="ChEBI" id="CHEBI:15377"/>
        <dbReference type="ChEBI" id="CHEBI:35627"/>
        <dbReference type="ChEBI" id="CHEBI:140347"/>
        <dbReference type="EC" id="3.5.2.6"/>
    </reaction>
</comment>
<dbReference type="GO" id="GO:0046677">
    <property type="term" value="P:response to antibiotic"/>
    <property type="evidence" value="ECO:0007669"/>
    <property type="project" value="UniProtKB-KW"/>
</dbReference>
<dbReference type="InterPro" id="IPR006597">
    <property type="entry name" value="Sel1-like"/>
</dbReference>
<evidence type="ECO:0000256" key="7">
    <source>
        <dbReference type="ARBA" id="ARBA00012865"/>
    </source>
</evidence>
<dbReference type="SUPFAM" id="SSF81901">
    <property type="entry name" value="HCP-like"/>
    <property type="match status" value="1"/>
</dbReference>
<dbReference type="EC" id="3.1.1.4" evidence="9"/>
<feature type="active site" description="Nucleophile" evidence="23">
    <location>
        <position position="253"/>
    </location>
</feature>
<dbReference type="AlphaFoldDB" id="E4U3P3"/>
<dbReference type="InterPro" id="IPR011990">
    <property type="entry name" value="TPR-like_helical_dom_sf"/>
</dbReference>
<dbReference type="Proteomes" id="UP000008721">
    <property type="component" value="Plasmid pSULKU01"/>
</dbReference>
<dbReference type="SUPFAM" id="SSF56931">
    <property type="entry name" value="Outer membrane phospholipase A (OMPLA)"/>
    <property type="match status" value="1"/>
</dbReference>
<reference evidence="25 26" key="1">
    <citation type="journal article" date="2012" name="Stand. Genomic Sci.">
        <title>Complete genome sequence of the sulfur compounds oxidizing chemolithoautotroph Sulfuricurvum kujiense type strain (YK-1(T)).</title>
        <authorList>
            <person name="Han C."/>
            <person name="Kotsyurbenko O."/>
            <person name="Chertkov O."/>
            <person name="Held B."/>
            <person name="Lapidus A."/>
            <person name="Nolan M."/>
            <person name="Lucas S."/>
            <person name="Hammon N."/>
            <person name="Deshpande S."/>
            <person name="Cheng J.F."/>
            <person name="Tapia R."/>
            <person name="Goodwin L.A."/>
            <person name="Pitluck S."/>
            <person name="Liolios K."/>
            <person name="Pagani I."/>
            <person name="Ivanova N."/>
            <person name="Mavromatis K."/>
            <person name="Mikhailova N."/>
            <person name="Pati A."/>
            <person name="Chen A."/>
            <person name="Palaniappan K."/>
            <person name="Land M."/>
            <person name="Hauser L."/>
            <person name="Chang Y.J."/>
            <person name="Jeffries C.D."/>
            <person name="Brambilla E.M."/>
            <person name="Rohde M."/>
            <person name="Spring S."/>
            <person name="Sikorski J."/>
            <person name="Goker M."/>
            <person name="Woyke T."/>
            <person name="Bristow J."/>
            <person name="Eisen J.A."/>
            <person name="Markowitz V."/>
            <person name="Hugenholtz P."/>
            <person name="Kyrpides N.C."/>
            <person name="Klenk H.P."/>
            <person name="Detter J.C."/>
        </authorList>
    </citation>
    <scope>NUCLEOTIDE SEQUENCE [LARGE SCALE GENOMIC DNA]</scope>
    <source>
        <strain evidence="26">ATCC BAA-921 / DSM 16994 / JCM 11577 / YK-1</strain>
    </source>
</reference>
<geneLocation type="plasmid" evidence="25 26">
    <name>pSULKU01</name>
</geneLocation>
<keyword evidence="25" id="KW-0614">Plasmid</keyword>
<keyword evidence="15 24" id="KW-0106">Calcium</keyword>
<evidence type="ECO:0000256" key="8">
    <source>
        <dbReference type="ARBA" id="ARBA00013179"/>
    </source>
</evidence>
<evidence type="ECO:0000256" key="1">
    <source>
        <dbReference type="ARBA" id="ARBA00000111"/>
    </source>
</evidence>
<dbReference type="HOGENOM" id="CLU_045813_2_0_7"/>
<comment type="catalytic activity">
    <reaction evidence="1">
        <text>a 1,2-diacyl-sn-glycero-3-phosphocholine + H2O = a 2-acyl-sn-glycero-3-phosphocholine + a fatty acid + H(+)</text>
        <dbReference type="Rhea" id="RHEA:18689"/>
        <dbReference type="ChEBI" id="CHEBI:15377"/>
        <dbReference type="ChEBI" id="CHEBI:15378"/>
        <dbReference type="ChEBI" id="CHEBI:28868"/>
        <dbReference type="ChEBI" id="CHEBI:57643"/>
        <dbReference type="ChEBI" id="CHEBI:57875"/>
        <dbReference type="EC" id="3.1.1.32"/>
    </reaction>
</comment>
<keyword evidence="11" id="KW-0812">Transmembrane</keyword>
<dbReference type="EC" id="3.5.2.6" evidence="7"/>
<gene>
    <name evidence="25" type="ordered locus">Sulku_2659</name>
</gene>
<dbReference type="OrthoDB" id="188433at2"/>
<keyword evidence="18" id="KW-0472">Membrane</keyword>
<dbReference type="KEGG" id="sku:Sulku_2659"/>
<evidence type="ECO:0000256" key="11">
    <source>
        <dbReference type="ARBA" id="ARBA00022692"/>
    </source>
</evidence>
<dbReference type="GO" id="GO:0046872">
    <property type="term" value="F:metal ion binding"/>
    <property type="evidence" value="ECO:0007669"/>
    <property type="project" value="UniProtKB-KW"/>
</dbReference>
<name>E4U3P3_SULKY</name>
<evidence type="ECO:0000256" key="3">
    <source>
        <dbReference type="ARBA" id="ARBA00001604"/>
    </source>
</evidence>
<keyword evidence="17" id="KW-0443">Lipid metabolism</keyword>
<evidence type="ECO:0000256" key="15">
    <source>
        <dbReference type="ARBA" id="ARBA00022837"/>
    </source>
</evidence>
<dbReference type="InterPro" id="IPR003187">
    <property type="entry name" value="PLipase_A1"/>
</dbReference>
<evidence type="ECO:0000256" key="9">
    <source>
        <dbReference type="ARBA" id="ARBA00013278"/>
    </source>
</evidence>
<dbReference type="GO" id="GO:0009279">
    <property type="term" value="C:cell outer membrane"/>
    <property type="evidence" value="ECO:0007669"/>
    <property type="project" value="UniProtKB-SubCell"/>
</dbReference>
<evidence type="ECO:0000256" key="21">
    <source>
        <dbReference type="ARBA" id="ARBA00023251"/>
    </source>
</evidence>
<sequence>MKKLIISMVTVRLFAGEYEEGLTLYHDGNYPSAVTHLTKAANDGNQYAQYALGKMYEEGLGVDVNISQAKYWYKQSASSYQFPTAVVSNDKPMQQTQLYQIDPQSDAALHRFVNQYIDIPKDADERETMLSKFFGNFGMLPYEKTFLIPIAYTTQNYEKRDSIIYPGYSEFNNNIETEFQISLKKNLTYDLLKLNEIIGFGYTQEVWWQFYSDSAPFRETNYRPEIWMVIPVENEIFQNIGLKAFKVAFWHESNGLGEPLSREWNQIYLDSIFYYGNLITTLRIWYPDEGNNNKDITDYLGYGHLNLNYIIGKHQFDLTWRNNLHFNGDNRGSIEGEWSYPIGQSKNNFWYIKAYSGYGASLMDYNHPQNRFGFGFLFSR</sequence>
<dbReference type="PANTHER" id="PTHR40457:SF1">
    <property type="entry name" value="PHOSPHOLIPASE A1"/>
    <property type="match status" value="1"/>
</dbReference>
<dbReference type="GO" id="GO:0004623">
    <property type="term" value="F:phospholipase A2 activity"/>
    <property type="evidence" value="ECO:0007669"/>
    <property type="project" value="UniProtKB-EC"/>
</dbReference>
<evidence type="ECO:0000256" key="17">
    <source>
        <dbReference type="ARBA" id="ARBA00023098"/>
    </source>
</evidence>
<evidence type="ECO:0000256" key="6">
    <source>
        <dbReference type="ARBA" id="ARBA00011702"/>
    </source>
</evidence>
<feature type="active site" description="Proton acceptor" evidence="23">
    <location>
        <position position="251"/>
    </location>
</feature>
<keyword evidence="26" id="KW-1185">Reference proteome</keyword>
<keyword evidence="19" id="KW-1015">Disulfide bond</keyword>
<keyword evidence="10" id="KW-1134">Transmembrane beta strand</keyword>
<evidence type="ECO:0000256" key="4">
    <source>
        <dbReference type="ARBA" id="ARBA00004571"/>
    </source>
</evidence>
<accession>E4U3P3</accession>
<comment type="subcellular location">
    <subcellularLocation>
        <location evidence="4">Cell outer membrane</location>
        <topology evidence="4">Multi-pass membrane protein</topology>
    </subcellularLocation>
</comment>